<keyword evidence="3" id="KW-1185">Reference proteome</keyword>
<dbReference type="OrthoDB" id="4991168at2"/>
<dbReference type="Proteomes" id="UP000319094">
    <property type="component" value="Unassembled WGS sequence"/>
</dbReference>
<organism evidence="2 3">
    <name type="scientific">Leucobacter komagatae</name>
    <dbReference type="NCBI Taxonomy" id="55969"/>
    <lineage>
        <taxon>Bacteria</taxon>
        <taxon>Bacillati</taxon>
        <taxon>Actinomycetota</taxon>
        <taxon>Actinomycetes</taxon>
        <taxon>Micrococcales</taxon>
        <taxon>Microbacteriaceae</taxon>
        <taxon>Leucobacter</taxon>
    </lineage>
</organism>
<sequence>MGNGPGSEPASEPEPVIRRVRGSRRAQRPAPRGVDPTPNDHALSARAAEDTAQGWGGAPANRPKESGENDSRLRADKPPHWG</sequence>
<feature type="compositionally biased region" description="Low complexity" evidence="1">
    <location>
        <begin position="1"/>
        <end position="14"/>
    </location>
</feature>
<reference evidence="2 3" key="1">
    <citation type="submission" date="2019-06" db="EMBL/GenBank/DDBJ databases">
        <title>Sequencing the genomes of 1000 actinobacteria strains.</title>
        <authorList>
            <person name="Klenk H.-P."/>
        </authorList>
    </citation>
    <scope>NUCLEOTIDE SEQUENCE [LARGE SCALE GENOMIC DNA]</scope>
    <source>
        <strain evidence="2 3">DSM 8803</strain>
    </source>
</reference>
<feature type="region of interest" description="Disordered" evidence="1">
    <location>
        <begin position="1"/>
        <end position="82"/>
    </location>
</feature>
<accession>A0A542Y699</accession>
<feature type="compositionally biased region" description="Basic and acidic residues" evidence="1">
    <location>
        <begin position="62"/>
        <end position="82"/>
    </location>
</feature>
<proteinExistence type="predicted"/>
<dbReference type="EMBL" id="VFON01000001">
    <property type="protein sequence ID" value="TQL43583.1"/>
    <property type="molecule type" value="Genomic_DNA"/>
</dbReference>
<protein>
    <submittedName>
        <fullName evidence="2">Uncharacterized protein</fullName>
    </submittedName>
</protein>
<name>A0A542Y699_9MICO</name>
<evidence type="ECO:0000313" key="3">
    <source>
        <dbReference type="Proteomes" id="UP000319094"/>
    </source>
</evidence>
<evidence type="ECO:0000256" key="1">
    <source>
        <dbReference type="SAM" id="MobiDB-lite"/>
    </source>
</evidence>
<comment type="caution">
    <text evidence="2">The sequence shown here is derived from an EMBL/GenBank/DDBJ whole genome shotgun (WGS) entry which is preliminary data.</text>
</comment>
<feature type="compositionally biased region" description="Basic residues" evidence="1">
    <location>
        <begin position="18"/>
        <end position="27"/>
    </location>
</feature>
<dbReference type="RefSeq" id="WP_141886879.1">
    <property type="nucleotide sequence ID" value="NZ_BAAAUY010000017.1"/>
</dbReference>
<evidence type="ECO:0000313" key="2">
    <source>
        <dbReference type="EMBL" id="TQL43583.1"/>
    </source>
</evidence>
<gene>
    <name evidence="2" type="ORF">FB468_1609</name>
</gene>
<dbReference type="AlphaFoldDB" id="A0A542Y699"/>